<feature type="domain" description="Glycosyltransferase 2-like" evidence="5">
    <location>
        <begin position="168"/>
        <end position="311"/>
    </location>
</feature>
<proteinExistence type="predicted"/>
<dbReference type="SUPFAM" id="SSF53448">
    <property type="entry name" value="Nucleotide-diphospho-sugar transferases"/>
    <property type="match status" value="1"/>
</dbReference>
<name>A0A813DEH2_POLGL</name>
<evidence type="ECO:0000259" key="6">
    <source>
        <dbReference type="Pfam" id="PF02709"/>
    </source>
</evidence>
<dbReference type="GO" id="GO:0004653">
    <property type="term" value="F:polypeptide N-acetylgalactosaminyltransferase activity"/>
    <property type="evidence" value="ECO:0007669"/>
    <property type="project" value="TreeGrafter"/>
</dbReference>
<evidence type="ECO:0000259" key="7">
    <source>
        <dbReference type="Pfam" id="PF08323"/>
    </source>
</evidence>
<evidence type="ECO:0000313" key="9">
    <source>
        <dbReference type="Proteomes" id="UP000654075"/>
    </source>
</evidence>
<sequence>MRQRKGRSRLQALQRSGMLMLFPLLVATWIFPLTSPEYRPDGAGVAVGLLIACSLLAAAVDCSGLLICPFGLACFMLFALQLALLLVVLLALADPESMTTVHRPLRPEPIPELIVAAAPGLPAAKTGIQAALAELGSEQRVGSSDRGAVATSPALPEPVLLRSDARLSVVLACADEANYAVKTALKIVERTPLELLEEVILVDDGSAVPIEDAFDQAGVGADDRATKRIRVIRDPETLGLMIAKKTGGDNAKGDIIVFLDCHVSTQPNWHEEIRRLIIENPRRMVVPAITDLDLNTWEESPHSNVNTKTYLTWNADFDWFDDDSPYVPVMSGGLLALSAYWWNATGGYDGSMRGWGGENLDQSLRSWLCGGEIVMARSSRIAHMWRVPNDDRTRVHYKSVGSAQTNKLRVVMAWFGPFQVLFPGRGPRSLRGHIDVSGITRVQERMGCKPLVHFLHRFRDVYIEGGVIPVHAFQLREKSSGLCMTRQADTVRLQKCGRGGKAGRQEQQVHGANRINDGGGSEEHKCCSGIRFLSTDLCIDYFDNNDGHTYLCDITGANLNQRYSRLEDGRISHNGLCMARKGKGATLKMMPCDSLVGTEGQWEELEPFEPTETRCSACQDTSTICKPNPQGCAGKTIPMPISPPDKLPYECLPELTHVPWYASQHPDVPVVIVTSEISPWSKSGGLALVTASLAVEMAARGHRTMAISPMYDNYPDCEFMACKKIWLFGWEHEVKYFHQWHTLEDGKKGVDYVFVDHPCYHRPGGLYYNQQEGVEYADNLFRFALFCLAALEAPCCLAPGGVPFGDRVMFLANDWQTALLPVYLTHRMRPMNRYQQLLASCRVGCCASRW</sequence>
<dbReference type="InterPro" id="IPR029044">
    <property type="entry name" value="Nucleotide-diphossugar_trans"/>
</dbReference>
<dbReference type="SUPFAM" id="SSF50370">
    <property type="entry name" value="Ricin B-like lectins"/>
    <property type="match status" value="1"/>
</dbReference>
<dbReference type="Gene3D" id="3.90.550.10">
    <property type="entry name" value="Spore Coat Polysaccharide Biosynthesis Protein SpsA, Chain A"/>
    <property type="match status" value="1"/>
</dbReference>
<dbReference type="Pfam" id="PF08323">
    <property type="entry name" value="Glyco_transf_5"/>
    <property type="match status" value="1"/>
</dbReference>
<dbReference type="AlphaFoldDB" id="A0A813DEH2"/>
<keyword evidence="4" id="KW-0472">Membrane</keyword>
<keyword evidence="3" id="KW-1015">Disulfide bond</keyword>
<evidence type="ECO:0000256" key="4">
    <source>
        <dbReference type="SAM" id="Phobius"/>
    </source>
</evidence>
<accession>A0A813DEH2</accession>
<keyword evidence="4" id="KW-0812">Transmembrane</keyword>
<keyword evidence="4" id="KW-1133">Transmembrane helix</keyword>
<feature type="domain" description="Starch synthase catalytic" evidence="7">
    <location>
        <begin position="670"/>
        <end position="833"/>
    </location>
</feature>
<comment type="caution">
    <text evidence="8">The sequence shown here is derived from an EMBL/GenBank/DDBJ whole genome shotgun (WGS) entry which is preliminary data.</text>
</comment>
<keyword evidence="1" id="KW-0328">Glycosyltransferase</keyword>
<dbReference type="GO" id="GO:0005794">
    <property type="term" value="C:Golgi apparatus"/>
    <property type="evidence" value="ECO:0007669"/>
    <property type="project" value="TreeGrafter"/>
</dbReference>
<dbReference type="Proteomes" id="UP000654075">
    <property type="component" value="Unassembled WGS sequence"/>
</dbReference>
<feature type="transmembrane region" description="Helical" evidence="4">
    <location>
        <begin position="72"/>
        <end position="93"/>
    </location>
</feature>
<feature type="transmembrane region" description="Helical" evidence="4">
    <location>
        <begin position="43"/>
        <end position="60"/>
    </location>
</feature>
<dbReference type="PROSITE" id="PS50231">
    <property type="entry name" value="RICIN_B_LECTIN"/>
    <property type="match status" value="1"/>
</dbReference>
<evidence type="ECO:0000256" key="1">
    <source>
        <dbReference type="ARBA" id="ARBA00022676"/>
    </source>
</evidence>
<dbReference type="InterPro" id="IPR027791">
    <property type="entry name" value="Galactosyl_T_C"/>
</dbReference>
<dbReference type="Gene3D" id="3.40.50.2000">
    <property type="entry name" value="Glycogen Phosphorylase B"/>
    <property type="match status" value="1"/>
</dbReference>
<dbReference type="InterPro" id="IPR035992">
    <property type="entry name" value="Ricin_B-like_lectins"/>
</dbReference>
<dbReference type="InterPro" id="IPR001173">
    <property type="entry name" value="Glyco_trans_2-like"/>
</dbReference>
<dbReference type="OrthoDB" id="416652at2759"/>
<feature type="transmembrane region" description="Helical" evidence="4">
    <location>
        <begin position="12"/>
        <end position="31"/>
    </location>
</feature>
<dbReference type="InterPro" id="IPR013534">
    <property type="entry name" value="Starch_synth_cat_dom"/>
</dbReference>
<dbReference type="SUPFAM" id="SSF53756">
    <property type="entry name" value="UDP-Glycosyltransferase/glycogen phosphorylase"/>
    <property type="match status" value="1"/>
</dbReference>
<dbReference type="Pfam" id="PF02709">
    <property type="entry name" value="Glyco_transf_7C"/>
    <property type="match status" value="1"/>
</dbReference>
<feature type="domain" description="Galactosyltransferase C-terminal" evidence="6">
    <location>
        <begin position="330"/>
        <end position="378"/>
    </location>
</feature>
<organism evidence="8 9">
    <name type="scientific">Polarella glacialis</name>
    <name type="common">Dinoflagellate</name>
    <dbReference type="NCBI Taxonomy" id="89957"/>
    <lineage>
        <taxon>Eukaryota</taxon>
        <taxon>Sar</taxon>
        <taxon>Alveolata</taxon>
        <taxon>Dinophyceae</taxon>
        <taxon>Suessiales</taxon>
        <taxon>Suessiaceae</taxon>
        <taxon>Polarella</taxon>
    </lineage>
</organism>
<dbReference type="PANTHER" id="PTHR11675">
    <property type="entry name" value="N-ACETYLGALACTOSAMINYLTRANSFERASE"/>
    <property type="match status" value="1"/>
</dbReference>
<dbReference type="EMBL" id="CAJNNV010001846">
    <property type="protein sequence ID" value="CAE8585979.1"/>
    <property type="molecule type" value="Genomic_DNA"/>
</dbReference>
<evidence type="ECO:0000313" key="8">
    <source>
        <dbReference type="EMBL" id="CAE8585979.1"/>
    </source>
</evidence>
<evidence type="ECO:0008006" key="10">
    <source>
        <dbReference type="Google" id="ProtNLM"/>
    </source>
</evidence>
<keyword evidence="2" id="KW-0808">Transferase</keyword>
<evidence type="ECO:0000256" key="2">
    <source>
        <dbReference type="ARBA" id="ARBA00022679"/>
    </source>
</evidence>
<gene>
    <name evidence="8" type="ORF">PGLA1383_LOCUS4873</name>
</gene>
<dbReference type="Pfam" id="PF00535">
    <property type="entry name" value="Glycos_transf_2"/>
    <property type="match status" value="1"/>
</dbReference>
<evidence type="ECO:0000256" key="3">
    <source>
        <dbReference type="ARBA" id="ARBA00023157"/>
    </source>
</evidence>
<evidence type="ECO:0000259" key="5">
    <source>
        <dbReference type="Pfam" id="PF00535"/>
    </source>
</evidence>
<dbReference type="GO" id="GO:0006493">
    <property type="term" value="P:protein O-linked glycosylation"/>
    <property type="evidence" value="ECO:0007669"/>
    <property type="project" value="TreeGrafter"/>
</dbReference>
<protein>
    <recommendedName>
        <fullName evidence="10">Polypeptide N-acetylgalactosaminyltransferase</fullName>
    </recommendedName>
</protein>
<keyword evidence="9" id="KW-1185">Reference proteome</keyword>
<reference evidence="8" key="1">
    <citation type="submission" date="2021-02" db="EMBL/GenBank/DDBJ databases">
        <authorList>
            <person name="Dougan E. K."/>
            <person name="Rhodes N."/>
            <person name="Thang M."/>
            <person name="Chan C."/>
        </authorList>
    </citation>
    <scope>NUCLEOTIDE SEQUENCE</scope>
</reference>
<dbReference type="PANTHER" id="PTHR11675:SF43">
    <property type="entry name" value="POLYPEPTIDE N-ACETYLGALACTOSAMINYLTRANSFERASE 1"/>
    <property type="match status" value="1"/>
</dbReference>